<dbReference type="GO" id="GO:0006508">
    <property type="term" value="P:proteolysis"/>
    <property type="evidence" value="ECO:0007669"/>
    <property type="project" value="UniProtKB-KW"/>
</dbReference>
<dbReference type="RefSeq" id="WP_135327718.1">
    <property type="nucleotide sequence ID" value="NZ_SRJC01000002.1"/>
</dbReference>
<organism evidence="5 6">
    <name type="scientific">Halobacillus salinus</name>
    <dbReference type="NCBI Taxonomy" id="192814"/>
    <lineage>
        <taxon>Bacteria</taxon>
        <taxon>Bacillati</taxon>
        <taxon>Bacillota</taxon>
        <taxon>Bacilli</taxon>
        <taxon>Bacillales</taxon>
        <taxon>Bacillaceae</taxon>
        <taxon>Halobacillus</taxon>
    </lineage>
</organism>
<dbReference type="InterPro" id="IPR029062">
    <property type="entry name" value="Class_I_gatase-like"/>
</dbReference>
<proteinExistence type="inferred from homology"/>
<name>A0A4Z0GY28_9BACI</name>
<dbReference type="AlphaFoldDB" id="A0A4Z0GY28"/>
<reference evidence="5 6" key="1">
    <citation type="journal article" date="2003" name="Int. J. Syst. Evol. Microbiol.">
        <title>Halobacillus salinus sp. nov., isolated from a salt lake on the coast of the East Sea in Korea.</title>
        <authorList>
            <person name="Yoon J.H."/>
            <person name="Kang K.H."/>
            <person name="Park Y.H."/>
        </authorList>
    </citation>
    <scope>NUCLEOTIDE SEQUENCE [LARGE SCALE GENOMIC DNA]</scope>
    <source>
        <strain evidence="5 6">HSL-3</strain>
    </source>
</reference>
<evidence type="ECO:0000256" key="4">
    <source>
        <dbReference type="ARBA" id="ARBA00022825"/>
    </source>
</evidence>
<protein>
    <submittedName>
        <fullName evidence="5">Peptidase S51 dipeptidase E</fullName>
    </submittedName>
</protein>
<dbReference type="EMBL" id="SRJC01000002">
    <property type="protein sequence ID" value="TGB02769.1"/>
    <property type="molecule type" value="Genomic_DNA"/>
</dbReference>
<comment type="caution">
    <text evidence="5">The sequence shown here is derived from an EMBL/GenBank/DDBJ whole genome shotgun (WGS) entry which is preliminary data.</text>
</comment>
<dbReference type="SUPFAM" id="SSF52317">
    <property type="entry name" value="Class I glutamine amidotransferase-like"/>
    <property type="match status" value="1"/>
</dbReference>
<keyword evidence="4" id="KW-0720">Serine protease</keyword>
<evidence type="ECO:0000313" key="5">
    <source>
        <dbReference type="EMBL" id="TGB02769.1"/>
    </source>
</evidence>
<comment type="similarity">
    <text evidence="1">Belongs to the peptidase S51 family.</text>
</comment>
<sequence length="207" mass="23138">MGTHLFLFGSSPPFNEQLSDTFYRHLSTSKVAVLYIEREGSDAYIPKYLETFPEEVSLFPLALKQHYTNEEIKELHQCGGIIIGGGDTLAYRRFIVETELNQVIRSLFERGVPVAGFSAGALISPDTSVVSPKDNVTEEQLFEKGLGLLPDAVLSAHYLEWEEQSCLKQAVEKTEVSVGYGIADRSGAYFFNSRLTSIEGYVHIEYI</sequence>
<dbReference type="GO" id="GO:0008236">
    <property type="term" value="F:serine-type peptidase activity"/>
    <property type="evidence" value="ECO:0007669"/>
    <property type="project" value="UniProtKB-KW"/>
</dbReference>
<gene>
    <name evidence="5" type="ORF">E4663_11465</name>
</gene>
<evidence type="ECO:0000256" key="1">
    <source>
        <dbReference type="ARBA" id="ARBA00006534"/>
    </source>
</evidence>
<dbReference type="Proteomes" id="UP000297982">
    <property type="component" value="Unassembled WGS sequence"/>
</dbReference>
<dbReference type="Pfam" id="PF03575">
    <property type="entry name" value="Peptidase_S51"/>
    <property type="match status" value="1"/>
</dbReference>
<dbReference type="STRING" id="192814.GCA_900166575_02893"/>
<evidence type="ECO:0000313" key="6">
    <source>
        <dbReference type="Proteomes" id="UP000297982"/>
    </source>
</evidence>
<keyword evidence="3" id="KW-0378">Hydrolase</keyword>
<evidence type="ECO:0000256" key="3">
    <source>
        <dbReference type="ARBA" id="ARBA00022801"/>
    </source>
</evidence>
<keyword evidence="6" id="KW-1185">Reference proteome</keyword>
<dbReference type="Gene3D" id="3.40.50.880">
    <property type="match status" value="1"/>
</dbReference>
<keyword evidence="2" id="KW-0645">Protease</keyword>
<dbReference type="InterPro" id="IPR005320">
    <property type="entry name" value="Peptidase_S51"/>
</dbReference>
<accession>A0A4Z0GY28</accession>
<evidence type="ECO:0000256" key="2">
    <source>
        <dbReference type="ARBA" id="ARBA00022670"/>
    </source>
</evidence>